<evidence type="ECO:0000313" key="3">
    <source>
        <dbReference type="Proteomes" id="UP000324748"/>
    </source>
</evidence>
<organism evidence="2 3">
    <name type="scientific">Puccinia graminis f. sp. tritici</name>
    <dbReference type="NCBI Taxonomy" id="56615"/>
    <lineage>
        <taxon>Eukaryota</taxon>
        <taxon>Fungi</taxon>
        <taxon>Dikarya</taxon>
        <taxon>Basidiomycota</taxon>
        <taxon>Pucciniomycotina</taxon>
        <taxon>Pucciniomycetes</taxon>
        <taxon>Pucciniales</taxon>
        <taxon>Pucciniaceae</taxon>
        <taxon>Puccinia</taxon>
    </lineage>
</organism>
<feature type="compositionally biased region" description="Basic and acidic residues" evidence="1">
    <location>
        <begin position="62"/>
        <end position="85"/>
    </location>
</feature>
<keyword evidence="3" id="KW-1185">Reference proteome</keyword>
<dbReference type="EMBL" id="VSWC01000040">
    <property type="protein sequence ID" value="KAA1105486.1"/>
    <property type="molecule type" value="Genomic_DNA"/>
</dbReference>
<comment type="caution">
    <text evidence="2">The sequence shown here is derived from an EMBL/GenBank/DDBJ whole genome shotgun (WGS) entry which is preliminary data.</text>
</comment>
<feature type="compositionally biased region" description="Basic and acidic residues" evidence="1">
    <location>
        <begin position="20"/>
        <end position="32"/>
    </location>
</feature>
<name>A0A5B0PX56_PUCGR</name>
<feature type="compositionally biased region" description="Basic residues" evidence="1">
    <location>
        <begin position="1"/>
        <end position="18"/>
    </location>
</feature>
<protein>
    <submittedName>
        <fullName evidence="2">Uncharacterized protein</fullName>
    </submittedName>
</protein>
<feature type="compositionally biased region" description="Basic and acidic residues" evidence="1">
    <location>
        <begin position="94"/>
        <end position="105"/>
    </location>
</feature>
<feature type="region of interest" description="Disordered" evidence="1">
    <location>
        <begin position="1"/>
        <end position="106"/>
    </location>
</feature>
<accession>A0A5B0PX56</accession>
<reference evidence="2 3" key="1">
    <citation type="submission" date="2019-05" db="EMBL/GenBank/DDBJ databases">
        <title>Emergence of the Ug99 lineage of the wheat stem rust pathogen through somatic hybridization.</title>
        <authorList>
            <person name="Li F."/>
            <person name="Upadhyaya N.M."/>
            <person name="Sperschneider J."/>
            <person name="Matny O."/>
            <person name="Nguyen-Phuc H."/>
            <person name="Mago R."/>
            <person name="Raley C."/>
            <person name="Miller M.E."/>
            <person name="Silverstein K.A.T."/>
            <person name="Henningsen E."/>
            <person name="Hirsch C.D."/>
            <person name="Visser B."/>
            <person name="Pretorius Z.A."/>
            <person name="Steffenson B.J."/>
            <person name="Schwessinger B."/>
            <person name="Dodds P.N."/>
            <person name="Figueroa M."/>
        </authorList>
    </citation>
    <scope>NUCLEOTIDE SEQUENCE [LARGE SCALE GENOMIC DNA]</scope>
    <source>
        <strain evidence="2">21-0</strain>
    </source>
</reference>
<proteinExistence type="predicted"/>
<evidence type="ECO:0000256" key="1">
    <source>
        <dbReference type="SAM" id="MobiDB-lite"/>
    </source>
</evidence>
<dbReference type="AlphaFoldDB" id="A0A5B0PX56"/>
<gene>
    <name evidence="2" type="ORF">PGT21_008814</name>
</gene>
<sequence length="130" mass="15412">MTARKQKSSLHQFHKGSRMPRIETRSQKDYRNKMRKHTAAEVSDITTPSVPVPLTELIPEDDYLHNADQETSHHDHQETSHHDQDQDAWYDIPDEMRPEDTESLRQIRSHHQALIQQQKLRNWTAELERG</sequence>
<dbReference type="Proteomes" id="UP000324748">
    <property type="component" value="Unassembled WGS sequence"/>
</dbReference>
<evidence type="ECO:0000313" key="2">
    <source>
        <dbReference type="EMBL" id="KAA1105486.1"/>
    </source>
</evidence>